<dbReference type="RefSeq" id="WP_012163157.1">
    <property type="nucleotide sequence ID" value="NC_009925.1"/>
</dbReference>
<dbReference type="PROSITE" id="PS50075">
    <property type="entry name" value="CARRIER"/>
    <property type="match status" value="1"/>
</dbReference>
<dbReference type="KEGG" id="amr:AM1_2708"/>
<keyword evidence="3" id="KW-1185">Reference proteome</keyword>
<dbReference type="SUPFAM" id="SSF47336">
    <property type="entry name" value="ACP-like"/>
    <property type="match status" value="1"/>
</dbReference>
<evidence type="ECO:0000313" key="3">
    <source>
        <dbReference type="Proteomes" id="UP000000268"/>
    </source>
</evidence>
<protein>
    <submittedName>
        <fullName evidence="2">Conserved domain protein</fullName>
    </submittedName>
</protein>
<dbReference type="HOGENOM" id="CLU_108696_20_6_3"/>
<accession>B0C824</accession>
<dbReference type="STRING" id="329726.AM1_2708"/>
<dbReference type="InterPro" id="IPR036736">
    <property type="entry name" value="ACP-like_sf"/>
</dbReference>
<organism evidence="2 3">
    <name type="scientific">Acaryochloris marina (strain MBIC 11017)</name>
    <dbReference type="NCBI Taxonomy" id="329726"/>
    <lineage>
        <taxon>Bacteria</taxon>
        <taxon>Bacillati</taxon>
        <taxon>Cyanobacteriota</taxon>
        <taxon>Cyanophyceae</taxon>
        <taxon>Acaryochloridales</taxon>
        <taxon>Acaryochloridaceae</taxon>
        <taxon>Acaryochloris</taxon>
    </lineage>
</organism>
<name>B0C824_ACAM1</name>
<gene>
    <name evidence="2" type="ordered locus">AM1_2708</name>
</gene>
<dbReference type="OrthoDB" id="583692at2"/>
<feature type="domain" description="Carrier" evidence="1">
    <location>
        <begin position="1"/>
        <end position="79"/>
    </location>
</feature>
<dbReference type="EMBL" id="CP000828">
    <property type="protein sequence ID" value="ABW27708.1"/>
    <property type="molecule type" value="Genomic_DNA"/>
</dbReference>
<dbReference type="eggNOG" id="COG0236">
    <property type="taxonomic scope" value="Bacteria"/>
</dbReference>
<dbReference type="Gene3D" id="1.10.1200.10">
    <property type="entry name" value="ACP-like"/>
    <property type="match status" value="1"/>
</dbReference>
<dbReference type="Proteomes" id="UP000000268">
    <property type="component" value="Chromosome"/>
</dbReference>
<reference evidence="2 3" key="1">
    <citation type="journal article" date="2008" name="Proc. Natl. Acad. Sci. U.S.A.">
        <title>Niche adaptation and genome expansion in the chlorophyll d-producing cyanobacterium Acaryochloris marina.</title>
        <authorList>
            <person name="Swingley W.D."/>
            <person name="Chen M."/>
            <person name="Cheung P.C."/>
            <person name="Conrad A.L."/>
            <person name="Dejesa L.C."/>
            <person name="Hao J."/>
            <person name="Honchak B.M."/>
            <person name="Karbach L.E."/>
            <person name="Kurdoglu A."/>
            <person name="Lahiri S."/>
            <person name="Mastrian S.D."/>
            <person name="Miyashita H."/>
            <person name="Page L."/>
            <person name="Ramakrishna P."/>
            <person name="Satoh S."/>
            <person name="Sattley W.M."/>
            <person name="Shimada Y."/>
            <person name="Taylor H.L."/>
            <person name="Tomo T."/>
            <person name="Tsuchiya T."/>
            <person name="Wang Z.T."/>
            <person name="Raymond J."/>
            <person name="Mimuro M."/>
            <person name="Blankenship R.E."/>
            <person name="Touchman J.W."/>
        </authorList>
    </citation>
    <scope>NUCLEOTIDE SEQUENCE [LARGE SCALE GENOMIC DNA]</scope>
    <source>
        <strain evidence="3">MBIC 11017</strain>
    </source>
</reference>
<sequence>MAENGVQDRVKLVFSDILDIDLQTISDDLGPDNCDSWDSMNNLRLITALEEEFSISFSMEEISSMVDISRVFELIESKS</sequence>
<evidence type="ECO:0000259" key="1">
    <source>
        <dbReference type="PROSITE" id="PS50075"/>
    </source>
</evidence>
<dbReference type="InterPro" id="IPR009081">
    <property type="entry name" value="PP-bd_ACP"/>
</dbReference>
<evidence type="ECO:0000313" key="2">
    <source>
        <dbReference type="EMBL" id="ABW27708.1"/>
    </source>
</evidence>
<proteinExistence type="predicted"/>
<dbReference type="AlphaFoldDB" id="B0C824"/>